<name>A0A9D1GKS2_9FIRM</name>
<reference evidence="1" key="1">
    <citation type="submission" date="2020-10" db="EMBL/GenBank/DDBJ databases">
        <authorList>
            <person name="Gilroy R."/>
        </authorList>
    </citation>
    <scope>NUCLEOTIDE SEQUENCE</scope>
    <source>
        <strain evidence="1">CHK123-3438</strain>
    </source>
</reference>
<evidence type="ECO:0000313" key="2">
    <source>
        <dbReference type="Proteomes" id="UP000886860"/>
    </source>
</evidence>
<organism evidence="1 2">
    <name type="scientific">Candidatus Caccovicinus merdipullorum</name>
    <dbReference type="NCBI Taxonomy" id="2840724"/>
    <lineage>
        <taxon>Bacteria</taxon>
        <taxon>Bacillati</taxon>
        <taxon>Bacillota</taxon>
        <taxon>Clostridia</taxon>
        <taxon>Eubacteriales</taxon>
        <taxon>Candidatus Caccovicinus</taxon>
    </lineage>
</organism>
<reference evidence="1" key="2">
    <citation type="journal article" date="2021" name="PeerJ">
        <title>Extensive microbial diversity within the chicken gut microbiome revealed by metagenomics and culture.</title>
        <authorList>
            <person name="Gilroy R."/>
            <person name="Ravi A."/>
            <person name="Getino M."/>
            <person name="Pursley I."/>
            <person name="Horton D.L."/>
            <person name="Alikhan N.F."/>
            <person name="Baker D."/>
            <person name="Gharbi K."/>
            <person name="Hall N."/>
            <person name="Watson M."/>
            <person name="Adriaenssens E.M."/>
            <person name="Foster-Nyarko E."/>
            <person name="Jarju S."/>
            <person name="Secka A."/>
            <person name="Antonio M."/>
            <person name="Oren A."/>
            <person name="Chaudhuri R.R."/>
            <person name="La Ragione R."/>
            <person name="Hildebrand F."/>
            <person name="Pallen M.J."/>
        </authorList>
    </citation>
    <scope>NUCLEOTIDE SEQUENCE</scope>
    <source>
        <strain evidence="1">CHK123-3438</strain>
    </source>
</reference>
<dbReference type="AlphaFoldDB" id="A0A9D1GKS2"/>
<gene>
    <name evidence="1" type="ORF">IAB60_12795</name>
</gene>
<accession>A0A9D1GKS2</accession>
<dbReference type="Proteomes" id="UP000886860">
    <property type="component" value="Unassembled WGS sequence"/>
</dbReference>
<sequence>MSTHHTLDVHPIPEKVLFVNETQLADPTELPPGSPSDNIRIYIPLDLNHDAILRRLNGIYRRYGELTESNEFSISSEVYNLISQIEIYDQVWFVREGNYGNKHSQKATKLVKEVVKVLMENEGSGETFPYELADELSEEYGLRK</sequence>
<evidence type="ECO:0000313" key="1">
    <source>
        <dbReference type="EMBL" id="HIT42948.1"/>
    </source>
</evidence>
<dbReference type="EMBL" id="DVKS01000210">
    <property type="protein sequence ID" value="HIT42948.1"/>
    <property type="molecule type" value="Genomic_DNA"/>
</dbReference>
<proteinExistence type="predicted"/>
<protein>
    <submittedName>
        <fullName evidence="1">Uncharacterized protein</fullName>
    </submittedName>
</protein>
<comment type="caution">
    <text evidence="1">The sequence shown here is derived from an EMBL/GenBank/DDBJ whole genome shotgun (WGS) entry which is preliminary data.</text>
</comment>